<evidence type="ECO:0000259" key="4">
    <source>
        <dbReference type="PROSITE" id="PS50600"/>
    </source>
</evidence>
<keyword evidence="2 5" id="KW-0645">Protease</keyword>
<accession>A0ABD1WJB9</accession>
<name>A0ABD1WJB9_9LAMI</name>
<evidence type="ECO:0000256" key="2">
    <source>
        <dbReference type="ARBA" id="ARBA00022670"/>
    </source>
</evidence>
<dbReference type="EMBL" id="JBFOLJ010000003">
    <property type="protein sequence ID" value="KAL2549778.1"/>
    <property type="molecule type" value="Genomic_DNA"/>
</dbReference>
<dbReference type="PROSITE" id="PS50600">
    <property type="entry name" value="ULP_PROTEASE"/>
    <property type="match status" value="1"/>
</dbReference>
<reference evidence="6" key="1">
    <citation type="submission" date="2024-07" db="EMBL/GenBank/DDBJ databases">
        <title>Two chromosome-level genome assemblies of Korean endemic species Abeliophyllum distichum and Forsythia ovata (Oleaceae).</title>
        <authorList>
            <person name="Jang H."/>
        </authorList>
    </citation>
    <scope>NUCLEOTIDE SEQUENCE [LARGE SCALE GENOMIC DNA]</scope>
</reference>
<dbReference type="InterPro" id="IPR038765">
    <property type="entry name" value="Papain-like_cys_pep_sf"/>
</dbReference>
<comment type="similarity">
    <text evidence="1">Belongs to the peptidase C48 family.</text>
</comment>
<evidence type="ECO:0000256" key="1">
    <source>
        <dbReference type="ARBA" id="ARBA00005234"/>
    </source>
</evidence>
<dbReference type="Gene3D" id="3.40.395.10">
    <property type="entry name" value="Adenoviral Proteinase, Chain A"/>
    <property type="match status" value="1"/>
</dbReference>
<dbReference type="AlphaFoldDB" id="A0ABD1WJB9"/>
<evidence type="ECO:0000313" key="5">
    <source>
        <dbReference type="EMBL" id="KAL2549778.1"/>
    </source>
</evidence>
<feature type="domain" description="Ubiquitin-like protease family profile" evidence="4">
    <location>
        <begin position="1"/>
        <end position="80"/>
    </location>
</feature>
<dbReference type="InterPro" id="IPR003653">
    <property type="entry name" value="Peptidase_C48_C"/>
</dbReference>
<gene>
    <name evidence="5" type="ORF">Fot_11308</name>
</gene>
<comment type="caution">
    <text evidence="5">The sequence shown here is derived from an EMBL/GenBank/DDBJ whole genome shotgun (WGS) entry which is preliminary data.</text>
</comment>
<sequence length="129" mass="15069">MISLPSSFGILEVADKKWFYDLRTPEDGFYKVRSSRVVDWSAYDGKDPFDELNIHILGKIPQQYQSGDCGVYVIKYAEYFAHQKLGEMSKTFNLEEARLTLSVQLFKYAKRKMDEGFDTDEEMVSDRVR</sequence>
<evidence type="ECO:0000256" key="3">
    <source>
        <dbReference type="ARBA" id="ARBA00022801"/>
    </source>
</evidence>
<dbReference type="Proteomes" id="UP001604277">
    <property type="component" value="Unassembled WGS sequence"/>
</dbReference>
<protein>
    <submittedName>
        <fullName evidence="5">Ulp1 protease family</fullName>
    </submittedName>
</protein>
<dbReference type="GO" id="GO:0006508">
    <property type="term" value="P:proteolysis"/>
    <property type="evidence" value="ECO:0007669"/>
    <property type="project" value="UniProtKB-KW"/>
</dbReference>
<keyword evidence="3" id="KW-0378">Hydrolase</keyword>
<dbReference type="GO" id="GO:0008233">
    <property type="term" value="F:peptidase activity"/>
    <property type="evidence" value="ECO:0007669"/>
    <property type="project" value="UniProtKB-KW"/>
</dbReference>
<evidence type="ECO:0000313" key="6">
    <source>
        <dbReference type="Proteomes" id="UP001604277"/>
    </source>
</evidence>
<dbReference type="Pfam" id="PF02902">
    <property type="entry name" value="Peptidase_C48"/>
    <property type="match status" value="1"/>
</dbReference>
<dbReference type="SUPFAM" id="SSF54001">
    <property type="entry name" value="Cysteine proteinases"/>
    <property type="match status" value="1"/>
</dbReference>
<organism evidence="5 6">
    <name type="scientific">Forsythia ovata</name>
    <dbReference type="NCBI Taxonomy" id="205694"/>
    <lineage>
        <taxon>Eukaryota</taxon>
        <taxon>Viridiplantae</taxon>
        <taxon>Streptophyta</taxon>
        <taxon>Embryophyta</taxon>
        <taxon>Tracheophyta</taxon>
        <taxon>Spermatophyta</taxon>
        <taxon>Magnoliopsida</taxon>
        <taxon>eudicotyledons</taxon>
        <taxon>Gunneridae</taxon>
        <taxon>Pentapetalae</taxon>
        <taxon>asterids</taxon>
        <taxon>lamiids</taxon>
        <taxon>Lamiales</taxon>
        <taxon>Oleaceae</taxon>
        <taxon>Forsythieae</taxon>
        <taxon>Forsythia</taxon>
    </lineage>
</organism>
<keyword evidence="6" id="KW-1185">Reference proteome</keyword>
<proteinExistence type="inferred from homology"/>